<dbReference type="InterPro" id="IPR024775">
    <property type="entry name" value="DinB-like"/>
</dbReference>
<evidence type="ECO:0000313" key="2">
    <source>
        <dbReference type="EMBL" id="RUT36317.1"/>
    </source>
</evidence>
<proteinExistence type="predicted"/>
<accession>A0A433XQG7</accession>
<dbReference type="InterPro" id="IPR034660">
    <property type="entry name" value="DinB/YfiT-like"/>
</dbReference>
<protein>
    <submittedName>
        <fullName evidence="2">DinB family protein</fullName>
    </submittedName>
</protein>
<feature type="domain" description="DinB-like" evidence="1">
    <location>
        <begin position="35"/>
        <end position="166"/>
    </location>
</feature>
<reference evidence="2 3" key="1">
    <citation type="submission" date="2018-12" db="EMBL/GenBank/DDBJ databases">
        <authorList>
            <person name="Sun L."/>
            <person name="Chen Z."/>
        </authorList>
    </citation>
    <scope>NUCLEOTIDE SEQUENCE [LARGE SCALE GENOMIC DNA]</scope>
    <source>
        <strain evidence="2 3">3-5-3</strain>
    </source>
</reference>
<organism evidence="2 3">
    <name type="scientific">Paenibacillus zeisoli</name>
    <dbReference type="NCBI Taxonomy" id="2496267"/>
    <lineage>
        <taxon>Bacteria</taxon>
        <taxon>Bacillati</taxon>
        <taxon>Bacillota</taxon>
        <taxon>Bacilli</taxon>
        <taxon>Bacillales</taxon>
        <taxon>Paenibacillaceae</taxon>
        <taxon>Paenibacillus</taxon>
    </lineage>
</organism>
<name>A0A433XQG7_9BACL</name>
<keyword evidence="3" id="KW-1185">Reference proteome</keyword>
<gene>
    <name evidence="2" type="ORF">EJP77_04830</name>
</gene>
<dbReference type="SUPFAM" id="SSF109854">
    <property type="entry name" value="DinB/YfiT-like putative metalloenzymes"/>
    <property type="match status" value="1"/>
</dbReference>
<dbReference type="RefSeq" id="WP_127198010.1">
    <property type="nucleotide sequence ID" value="NZ_RZNX01000001.1"/>
</dbReference>
<dbReference type="AlphaFoldDB" id="A0A433XQG7"/>
<dbReference type="Gene3D" id="1.20.120.450">
    <property type="entry name" value="dinb family like domain"/>
    <property type="match status" value="1"/>
</dbReference>
<evidence type="ECO:0000259" key="1">
    <source>
        <dbReference type="Pfam" id="PF12867"/>
    </source>
</evidence>
<sequence length="172" mass="19387">MSIQRPSIGEYSSFYESYILALPEGDILAFLNSQINEFSELLQSLTEEKANYRYAEGKWSIKEVLGHINDTERIMSYRLLRIARGDKTPLAGFNESDYVAYAGSERLSVSDLLAEFSAIRTATLLLAKQLDDEAWKRTGTANGAEITARAVIYVLAGHAAHHLNLIRERYLH</sequence>
<comment type="caution">
    <text evidence="2">The sequence shown here is derived from an EMBL/GenBank/DDBJ whole genome shotgun (WGS) entry which is preliminary data.</text>
</comment>
<dbReference type="EMBL" id="RZNX01000001">
    <property type="protein sequence ID" value="RUT36317.1"/>
    <property type="molecule type" value="Genomic_DNA"/>
</dbReference>
<dbReference type="Proteomes" id="UP000272464">
    <property type="component" value="Unassembled WGS sequence"/>
</dbReference>
<evidence type="ECO:0000313" key="3">
    <source>
        <dbReference type="Proteomes" id="UP000272464"/>
    </source>
</evidence>
<dbReference type="OrthoDB" id="9793216at2"/>
<dbReference type="Pfam" id="PF12867">
    <property type="entry name" value="DinB_2"/>
    <property type="match status" value="1"/>
</dbReference>